<comment type="caution">
    <text evidence="3">The sequence shown here is derived from an EMBL/GenBank/DDBJ whole genome shotgun (WGS) entry which is preliminary data.</text>
</comment>
<dbReference type="Proteomes" id="UP001392437">
    <property type="component" value="Unassembled WGS sequence"/>
</dbReference>
<organism evidence="3 4">
    <name type="scientific">Apiospora kogelbergensis</name>
    <dbReference type="NCBI Taxonomy" id="1337665"/>
    <lineage>
        <taxon>Eukaryota</taxon>
        <taxon>Fungi</taxon>
        <taxon>Dikarya</taxon>
        <taxon>Ascomycota</taxon>
        <taxon>Pezizomycotina</taxon>
        <taxon>Sordariomycetes</taxon>
        <taxon>Xylariomycetidae</taxon>
        <taxon>Amphisphaeriales</taxon>
        <taxon>Apiosporaceae</taxon>
        <taxon>Apiospora</taxon>
    </lineage>
</organism>
<dbReference type="PANTHER" id="PTHR46224">
    <property type="entry name" value="ANKYRIN REPEAT FAMILY PROTEIN"/>
    <property type="match status" value="1"/>
</dbReference>
<feature type="repeat" description="ANK" evidence="1">
    <location>
        <begin position="110"/>
        <end position="138"/>
    </location>
</feature>
<feature type="region of interest" description="Disordered" evidence="2">
    <location>
        <begin position="203"/>
        <end position="223"/>
    </location>
</feature>
<dbReference type="PROSITE" id="PS50088">
    <property type="entry name" value="ANK_REPEAT"/>
    <property type="match status" value="1"/>
</dbReference>
<gene>
    <name evidence="3" type="ORF">PG999_008432</name>
</gene>
<dbReference type="Pfam" id="PF00023">
    <property type="entry name" value="Ank"/>
    <property type="match status" value="1"/>
</dbReference>
<protein>
    <recommendedName>
        <fullName evidence="5">Ankyrin repeat-containing protein</fullName>
    </recommendedName>
</protein>
<dbReference type="EMBL" id="JAQQWP010000008">
    <property type="protein sequence ID" value="KAK8105073.1"/>
    <property type="molecule type" value="Genomic_DNA"/>
</dbReference>
<dbReference type="SMART" id="SM00248">
    <property type="entry name" value="ANK"/>
    <property type="match status" value="3"/>
</dbReference>
<evidence type="ECO:0000313" key="4">
    <source>
        <dbReference type="Proteomes" id="UP001392437"/>
    </source>
</evidence>
<name>A0AAW0QKH8_9PEZI</name>
<dbReference type="PROSITE" id="PS50297">
    <property type="entry name" value="ANK_REP_REGION"/>
    <property type="match status" value="1"/>
</dbReference>
<dbReference type="CDD" id="cd09917">
    <property type="entry name" value="F-box_SF"/>
    <property type="match status" value="1"/>
</dbReference>
<dbReference type="SUPFAM" id="SSF48403">
    <property type="entry name" value="Ankyrin repeat"/>
    <property type="match status" value="1"/>
</dbReference>
<dbReference type="AlphaFoldDB" id="A0AAW0QKH8"/>
<evidence type="ECO:0000256" key="2">
    <source>
        <dbReference type="SAM" id="MobiDB-lite"/>
    </source>
</evidence>
<evidence type="ECO:0008006" key="5">
    <source>
        <dbReference type="Google" id="ProtNLM"/>
    </source>
</evidence>
<reference evidence="3 4" key="1">
    <citation type="submission" date="2023-01" db="EMBL/GenBank/DDBJ databases">
        <title>Analysis of 21 Apiospora genomes using comparative genomics revels a genus with tremendous synthesis potential of carbohydrate active enzymes and secondary metabolites.</title>
        <authorList>
            <person name="Sorensen T."/>
        </authorList>
    </citation>
    <scope>NUCLEOTIDE SEQUENCE [LARGE SCALE GENOMIC DNA]</scope>
    <source>
        <strain evidence="3 4">CBS 117206</strain>
    </source>
</reference>
<keyword evidence="1" id="KW-0040">ANK repeat</keyword>
<dbReference type="InterPro" id="IPR002110">
    <property type="entry name" value="Ankyrin_rpt"/>
</dbReference>
<evidence type="ECO:0000313" key="3">
    <source>
        <dbReference type="EMBL" id="KAK8105073.1"/>
    </source>
</evidence>
<evidence type="ECO:0000256" key="1">
    <source>
        <dbReference type="PROSITE-ProRule" id="PRU00023"/>
    </source>
</evidence>
<keyword evidence="4" id="KW-1185">Reference proteome</keyword>
<dbReference type="Gene3D" id="1.25.40.20">
    <property type="entry name" value="Ankyrin repeat-containing domain"/>
    <property type="match status" value="1"/>
</dbReference>
<accession>A0AAW0QKH8</accession>
<dbReference type="InterPro" id="IPR051616">
    <property type="entry name" value="Cul2-RING_E3_ligase_SR"/>
</dbReference>
<sequence length="534" mass="58964">MLQLPTELVLDITTRVDSLSDLLHLGQTCRRLLPLFLDELFTRDVQNWNSSALLWACQRGNIATARRSLEAGTSVDHLFFEALPTFGMDPSDWAPWVKRDTDVSCLAGHPLAIAVQYRHAAMVRFLLEEGADPNQNDAAALTHNGHVWYPIHWAMTCQTMQRKQHCDITATSTPIPIQNSSAAAHLNPPDLAIVALLLHHGADPDQPTVTGPRRSPDDEASVTHTEPLHPVHFTGCNHVPVAALQLLLEHGADPRASSRVWPCAAPHRTGRGAWHPGLFEYFKPLWPFASEKREAKLLLAARHGGEDRRRWKFDLGATRSTLHAAPPSRLRLWLFLTGSTEVEPTVLGSGVYAALDAWTAQKALAVAAGKRDGLHSDDALCQAEALGLLETLIARLVGVRRIKYSDEAVLIEREKCESVSCHDSTPTVGLAEAFRSFCESAGDSSDTSPFIAVLADHGVHPEHEGRQLTLSETIERKLAPKARSLLRIWPKDLVPWSHTNYGIYKREVDDSGVTRFHCIGSDKEATQEAEKLGM</sequence>
<proteinExistence type="predicted"/>
<dbReference type="InterPro" id="IPR036770">
    <property type="entry name" value="Ankyrin_rpt-contain_sf"/>
</dbReference>